<dbReference type="InterPro" id="IPR051145">
    <property type="entry name" value="GAS-SHBG-PROS"/>
</dbReference>
<proteinExistence type="predicted"/>
<comment type="caution">
    <text evidence="8">Lacks conserved residue(s) required for the propagation of feature annotation.</text>
</comment>
<comment type="subcellular location">
    <subcellularLocation>
        <location evidence="1">Secreted</location>
    </subcellularLocation>
</comment>
<dbReference type="Proteomes" id="UP000311919">
    <property type="component" value="Unassembled WGS sequence"/>
</dbReference>
<keyword evidence="6 8" id="KW-1015">Disulfide bond</keyword>
<dbReference type="InterPro" id="IPR009030">
    <property type="entry name" value="Growth_fac_rcpt_cys_sf"/>
</dbReference>
<evidence type="ECO:0000256" key="5">
    <source>
        <dbReference type="ARBA" id="ARBA00022737"/>
    </source>
</evidence>
<feature type="disulfide bond" evidence="8">
    <location>
        <begin position="368"/>
        <end position="377"/>
    </location>
</feature>
<feature type="domain" description="EGF-like" evidence="11">
    <location>
        <begin position="698"/>
        <end position="739"/>
    </location>
</feature>
<keyword evidence="2" id="KW-0964">Secreted</keyword>
<feature type="domain" description="EGF-like" evidence="11">
    <location>
        <begin position="770"/>
        <end position="810"/>
    </location>
</feature>
<feature type="domain" description="EGF-like" evidence="11">
    <location>
        <begin position="663"/>
        <end position="696"/>
    </location>
</feature>
<dbReference type="AlphaFoldDB" id="A0A4Z2DF93"/>
<evidence type="ECO:0000256" key="3">
    <source>
        <dbReference type="ARBA" id="ARBA00022536"/>
    </source>
</evidence>
<dbReference type="PROSITE" id="PS00010">
    <property type="entry name" value="ASX_HYDROXYL"/>
    <property type="match status" value="4"/>
</dbReference>
<dbReference type="PROSITE" id="PS50026">
    <property type="entry name" value="EGF_3"/>
    <property type="match status" value="9"/>
</dbReference>
<evidence type="ECO:0000256" key="7">
    <source>
        <dbReference type="ARBA" id="ARBA00023180"/>
    </source>
</evidence>
<feature type="disulfide bond" evidence="8">
    <location>
        <begin position="349"/>
        <end position="359"/>
    </location>
</feature>
<dbReference type="GO" id="GO:0005509">
    <property type="term" value="F:calcium ion binding"/>
    <property type="evidence" value="ECO:0007669"/>
    <property type="project" value="InterPro"/>
</dbReference>
<feature type="disulfide bond" evidence="8">
    <location>
        <begin position="1074"/>
        <end position="1083"/>
    </location>
</feature>
<feature type="disulfide bond" evidence="8">
    <location>
        <begin position="903"/>
        <end position="913"/>
    </location>
</feature>
<keyword evidence="13" id="KW-1185">Reference proteome</keyword>
<dbReference type="PANTHER" id="PTHR24040:SF13">
    <property type="entry name" value="FIBROPELLIN-1"/>
    <property type="match status" value="1"/>
</dbReference>
<evidence type="ECO:0000259" key="11">
    <source>
        <dbReference type="PROSITE" id="PS50026"/>
    </source>
</evidence>
<dbReference type="SMART" id="SM00179">
    <property type="entry name" value="EGF_CA"/>
    <property type="match status" value="10"/>
</dbReference>
<evidence type="ECO:0000256" key="9">
    <source>
        <dbReference type="SAM" id="MobiDB-lite"/>
    </source>
</evidence>
<feature type="domain" description="EGF-like" evidence="11">
    <location>
        <begin position="512"/>
        <end position="545"/>
    </location>
</feature>
<feature type="transmembrane region" description="Helical" evidence="10">
    <location>
        <begin position="16"/>
        <end position="34"/>
    </location>
</feature>
<feature type="disulfide bond" evidence="8">
    <location>
        <begin position="686"/>
        <end position="695"/>
    </location>
</feature>
<dbReference type="EMBL" id="SKCS01000154">
    <property type="protein sequence ID" value="TNN15142.1"/>
    <property type="molecule type" value="Genomic_DNA"/>
</dbReference>
<reference evidence="12 13" key="1">
    <citation type="submission" date="2019-03" db="EMBL/GenBank/DDBJ databases">
        <title>An improved genome assembly of the fluke Schistosoma japonicum.</title>
        <authorList>
            <person name="Hu W."/>
            <person name="Luo F."/>
            <person name="Yin M."/>
            <person name="Mo X."/>
            <person name="Sun C."/>
            <person name="Wu Q."/>
            <person name="Zhu B."/>
            <person name="Xiang M."/>
            <person name="Wang J."/>
            <person name="Wang Y."/>
            <person name="Zhang T."/>
            <person name="Xu B."/>
            <person name="Zheng H."/>
            <person name="Feng Z."/>
        </authorList>
    </citation>
    <scope>NUCLEOTIDE SEQUENCE [LARGE SCALE GENOMIC DNA]</scope>
    <source>
        <strain evidence="12">HuSjv2</strain>
        <tissue evidence="12">Worms</tissue>
    </source>
</reference>
<evidence type="ECO:0000256" key="4">
    <source>
        <dbReference type="ARBA" id="ARBA00022729"/>
    </source>
</evidence>
<dbReference type="GO" id="GO:0005576">
    <property type="term" value="C:extracellular region"/>
    <property type="evidence" value="ECO:0007669"/>
    <property type="project" value="UniProtKB-SubCell"/>
</dbReference>
<dbReference type="Gene3D" id="2.10.25.10">
    <property type="entry name" value="Laminin"/>
    <property type="match status" value="13"/>
</dbReference>
<feature type="region of interest" description="Disordered" evidence="9">
    <location>
        <begin position="1188"/>
        <end position="1208"/>
    </location>
</feature>
<evidence type="ECO:0000256" key="8">
    <source>
        <dbReference type="PROSITE-ProRule" id="PRU00076"/>
    </source>
</evidence>
<keyword evidence="7" id="KW-0325">Glycoprotein</keyword>
<comment type="caution">
    <text evidence="12">The sequence shown here is derived from an EMBL/GenBank/DDBJ whole genome shotgun (WGS) entry which is preliminary data.</text>
</comment>
<dbReference type="OrthoDB" id="283575at2759"/>
<feature type="domain" description="EGF-like" evidence="11">
    <location>
        <begin position="1086"/>
        <end position="1128"/>
    </location>
</feature>
<dbReference type="FunFam" id="2.10.25.10:FF:000139">
    <property type="entry name" value="Fibulin-1"/>
    <property type="match status" value="1"/>
</dbReference>
<dbReference type="InterPro" id="IPR000152">
    <property type="entry name" value="EGF-type_Asp/Asn_hydroxyl_site"/>
</dbReference>
<dbReference type="InterPro" id="IPR018097">
    <property type="entry name" value="EGF_Ca-bd_CS"/>
</dbReference>
<keyword evidence="10" id="KW-0472">Membrane</keyword>
<evidence type="ECO:0000313" key="12">
    <source>
        <dbReference type="EMBL" id="TNN15142.1"/>
    </source>
</evidence>
<sequence>MIHSMYMKYCVKSSNICFIIFSIVFIIFLNLSLITCNNYDYKWNEQVNPYNNENNKNNHLTRHHNALISYNANKVNKRTQSPQRNVQYSSYRDSSIYRNHPSTQSNGYRFQRHRIPYSRNTESVNPYHSYSSRKYSQEWWRKNFLSKRYPNRDDNYKQRNRTITTDREVNDYANIYSSDSQNEYDNTKPENYFDNAIPLSNHNDRVWNEKEQYWGYTPNSYGIHHQKPDISTYLWSQSARQFDECIPPFCIPAQCDYHADDRSPCTQNTQCIGSIPCYQNDRICTQTNYGVQCNVMNSTVCQRMFNLQCSFGCVRNGSQPLDVLCVCNPWTVKNNESSCVSVDLDIFKCPSGCGGRGQCDPKTRKCLCYPGFKGDSCEIEEGCPPGLTGPNCEYDIDECLSGRSGCESKCVNTYGSFRCECENGYVVAQDNPKKCIPTECLTKCHLGNGKCDQAGKCQCLKGYEGEWCNIDINECTLGTHNCDQICINTPGSYLCDCHSGYKLNATNKKTCDEVSCNPKCAINQGFCSDDGICTCRPGFTGPECGEDIDECKLGTHNCSQKCVNTYGSFNCECFEGYEAQNINGMHLVCTPKCSEKCISNKGRCGANGKCICRRGFTGSDCSEDINECEIEPKLCVQGCVNTFGSYYCTCYKGYHQDHKGHCLPNKCSPECVHGQGECTHNGSCFCHPGFRGSSCETDVDECEEGKHNCQQECINTPGSFKCSCHSGYKVSSINPSKCEPISCPSHCVLADGECKCECKPGYSGPGCKQNVDSCAIKPCDQICVDLGNGKYTCECNEGFEPNPINPKRCQRICREGLDCVYGSCRTVFSNDTDQTLCKCIEGFHGERCQNDVNECLNEGGQKHLCDHHCINTLGSYQCFCNPDYELQSDGRTCKKQFNPEMKCPEYCLNGATCKSTGECICQPEYEGIYCEKIKNICTLLNLCDQQCFPKEDGTYHCGCDPGYELQADGHSCTLKSDCNLKCENNGKCYEGKCVCTSNFEGERCERDKDECQQSVYEHGCSHGCINTYGSYECICPDGYRRLADKRTCVKEDNVSCNPPCQNGGICRPGNLCECTRGFEGIQCELDINECIRLRPCDPDYGICENTPGGFSCQCVPGYKLMYDAQHCIDDERARKQPNLVFRGRGTKGVEIATRLTDDTNYTRYYPHTLKKRSLSPIIKYSLKSSSRIHKQNGVHQHKNPSISLSTRYHHNENLSRKADSDYLTPGSV</sequence>
<evidence type="ECO:0000256" key="2">
    <source>
        <dbReference type="ARBA" id="ARBA00022525"/>
    </source>
</evidence>
<dbReference type="PROSITE" id="PS01187">
    <property type="entry name" value="EGF_CA"/>
    <property type="match status" value="5"/>
</dbReference>
<feature type="domain" description="EGF-like" evidence="11">
    <location>
        <begin position="1052"/>
        <end position="1084"/>
    </location>
</feature>
<feature type="disulfide bond" evidence="8">
    <location>
        <begin position="459"/>
        <end position="468"/>
    </location>
</feature>
<organism evidence="12 13">
    <name type="scientific">Schistosoma japonicum</name>
    <name type="common">Blood fluke</name>
    <dbReference type="NCBI Taxonomy" id="6182"/>
    <lineage>
        <taxon>Eukaryota</taxon>
        <taxon>Metazoa</taxon>
        <taxon>Spiralia</taxon>
        <taxon>Lophotrochozoa</taxon>
        <taxon>Platyhelminthes</taxon>
        <taxon>Trematoda</taxon>
        <taxon>Digenea</taxon>
        <taxon>Strigeidida</taxon>
        <taxon>Schistosomatoidea</taxon>
        <taxon>Schistosomatidae</taxon>
        <taxon>Schistosoma</taxon>
    </lineage>
</organism>
<keyword evidence="10" id="KW-1133">Transmembrane helix</keyword>
<dbReference type="PANTHER" id="PTHR24040">
    <property type="entry name" value="LAMININ G-LIKE DOMAIN-CONTAINING PROTEIN"/>
    <property type="match status" value="1"/>
</dbReference>
<dbReference type="STRING" id="6182.A0A4Z2DF93"/>
<feature type="domain" description="EGF-like" evidence="11">
    <location>
        <begin position="345"/>
        <end position="378"/>
    </location>
</feature>
<evidence type="ECO:0000256" key="10">
    <source>
        <dbReference type="SAM" id="Phobius"/>
    </source>
</evidence>
<dbReference type="SUPFAM" id="SSF57196">
    <property type="entry name" value="EGF/Laminin"/>
    <property type="match status" value="2"/>
</dbReference>
<dbReference type="PROSITE" id="PS00022">
    <property type="entry name" value="EGF_1"/>
    <property type="match status" value="8"/>
</dbReference>
<feature type="compositionally biased region" description="Basic residues" evidence="9">
    <location>
        <begin position="1188"/>
        <end position="1198"/>
    </location>
</feature>
<feature type="disulfide bond" evidence="8">
    <location>
        <begin position="535"/>
        <end position="544"/>
    </location>
</feature>
<dbReference type="PRINTS" id="PR00011">
    <property type="entry name" value="EGFLAMININ"/>
</dbReference>
<dbReference type="SMART" id="SM00181">
    <property type="entry name" value="EGF"/>
    <property type="match status" value="21"/>
</dbReference>
<evidence type="ECO:0000313" key="13">
    <source>
        <dbReference type="Proteomes" id="UP000311919"/>
    </source>
</evidence>
<dbReference type="PROSITE" id="PS01186">
    <property type="entry name" value="EGF_2"/>
    <property type="match status" value="9"/>
</dbReference>
<dbReference type="FunFam" id="2.10.25.10:FF:000038">
    <property type="entry name" value="Fibrillin 2"/>
    <property type="match status" value="2"/>
</dbReference>
<dbReference type="InterPro" id="IPR000742">
    <property type="entry name" value="EGF"/>
</dbReference>
<protein>
    <submittedName>
        <fullName evidence="12">Neurogenic locus notch protein</fullName>
    </submittedName>
</protein>
<evidence type="ECO:0000256" key="6">
    <source>
        <dbReference type="ARBA" id="ARBA00023157"/>
    </source>
</evidence>
<dbReference type="SUPFAM" id="SSF57184">
    <property type="entry name" value="Growth factor receptor domain"/>
    <property type="match status" value="5"/>
</dbReference>
<dbReference type="Pfam" id="PF07645">
    <property type="entry name" value="EGF_CA"/>
    <property type="match status" value="8"/>
</dbReference>
<feature type="disulfide bond" evidence="8">
    <location>
        <begin position="1056"/>
        <end position="1066"/>
    </location>
</feature>
<keyword evidence="3 8" id="KW-0245">EGF-like domain</keyword>
<evidence type="ECO:0000256" key="1">
    <source>
        <dbReference type="ARBA" id="ARBA00004613"/>
    </source>
</evidence>
<keyword evidence="4" id="KW-0732">Signal</keyword>
<dbReference type="CDD" id="cd00054">
    <property type="entry name" value="EGF_CA"/>
    <property type="match status" value="2"/>
</dbReference>
<feature type="domain" description="EGF-like" evidence="11">
    <location>
        <begin position="436"/>
        <end position="469"/>
    </location>
</feature>
<name>A0A4Z2DF93_SCHJA</name>
<gene>
    <name evidence="12" type="ORF">EWB00_001563</name>
</gene>
<keyword evidence="10" id="KW-0812">Transmembrane</keyword>
<accession>A0A4Z2DF93</accession>
<feature type="disulfide bond" evidence="8">
    <location>
        <begin position="921"/>
        <end position="930"/>
    </location>
</feature>
<keyword evidence="5" id="KW-0677">Repeat</keyword>
<dbReference type="InterPro" id="IPR049883">
    <property type="entry name" value="NOTCH1_EGF-like"/>
</dbReference>
<feature type="domain" description="EGF-like" evidence="11">
    <location>
        <begin position="899"/>
        <end position="931"/>
    </location>
</feature>
<dbReference type="InterPro" id="IPR001881">
    <property type="entry name" value="EGF-like_Ca-bd_dom"/>
</dbReference>